<keyword evidence="1 4" id="KW-0853">WD repeat</keyword>
<dbReference type="STRING" id="322104.A3LPJ4"/>
<gene>
    <name evidence="6" type="primary">HAT3</name>
    <name evidence="6" type="ORF">PICST_40760</name>
</gene>
<dbReference type="Gene3D" id="2.130.10.10">
    <property type="entry name" value="YVTN repeat-like/Quinoprotein amine dehydrogenase"/>
    <property type="match status" value="1"/>
</dbReference>
<accession>A3LPJ4</accession>
<keyword evidence="7" id="KW-1185">Reference proteome</keyword>
<name>A3LPJ4_PICST</name>
<evidence type="ECO:0000259" key="5">
    <source>
        <dbReference type="Pfam" id="PF12265"/>
    </source>
</evidence>
<keyword evidence="3" id="KW-0156">Chromatin regulator</keyword>
<organism evidence="6 7">
    <name type="scientific">Scheffersomyces stipitis (strain ATCC 58785 / CBS 6054 / NBRC 10063 / NRRL Y-11545)</name>
    <name type="common">Yeast</name>
    <name type="synonym">Pichia stipitis</name>
    <dbReference type="NCBI Taxonomy" id="322104"/>
    <lineage>
        <taxon>Eukaryota</taxon>
        <taxon>Fungi</taxon>
        <taxon>Dikarya</taxon>
        <taxon>Ascomycota</taxon>
        <taxon>Saccharomycotina</taxon>
        <taxon>Pichiomycetes</taxon>
        <taxon>Debaryomycetaceae</taxon>
        <taxon>Scheffersomyces</taxon>
    </lineage>
</organism>
<dbReference type="OrthoDB" id="427795at2759"/>
<dbReference type="InterPro" id="IPR036322">
    <property type="entry name" value="WD40_repeat_dom_sf"/>
</dbReference>
<dbReference type="InterPro" id="IPR050459">
    <property type="entry name" value="WD_repeat_RBAP46/RBAP48/MSI1"/>
</dbReference>
<dbReference type="HOGENOM" id="CLU_020445_3_1_1"/>
<feature type="repeat" description="WD" evidence="4">
    <location>
        <begin position="303"/>
        <end position="345"/>
    </location>
</feature>
<dbReference type="Proteomes" id="UP000002258">
    <property type="component" value="Chromosome 2"/>
</dbReference>
<dbReference type="PROSITE" id="PS50082">
    <property type="entry name" value="WD_REPEATS_2"/>
    <property type="match status" value="2"/>
</dbReference>
<evidence type="ECO:0000256" key="3">
    <source>
        <dbReference type="ARBA" id="ARBA00022853"/>
    </source>
</evidence>
<dbReference type="AlphaFoldDB" id="A3LPJ4"/>
<feature type="repeat" description="WD" evidence="4">
    <location>
        <begin position="369"/>
        <end position="402"/>
    </location>
</feature>
<dbReference type="InterPro" id="IPR022052">
    <property type="entry name" value="Histone-bd_RBBP4-like_N"/>
</dbReference>
<dbReference type="InParanoid" id="A3LPJ4"/>
<evidence type="ECO:0000256" key="2">
    <source>
        <dbReference type="ARBA" id="ARBA00022737"/>
    </source>
</evidence>
<evidence type="ECO:0000256" key="4">
    <source>
        <dbReference type="PROSITE-ProRule" id="PRU00221"/>
    </source>
</evidence>
<keyword evidence="2" id="KW-0677">Repeat</keyword>
<dbReference type="GeneID" id="4837331"/>
<dbReference type="EMBL" id="CP000496">
    <property type="protein sequence ID" value="ABN64504.2"/>
    <property type="molecule type" value="Genomic_DNA"/>
</dbReference>
<dbReference type="InterPro" id="IPR001680">
    <property type="entry name" value="WD40_rpt"/>
</dbReference>
<dbReference type="KEGG" id="pic:PICST_40760"/>
<dbReference type="PANTHER" id="PTHR22850">
    <property type="entry name" value="WD40 REPEAT FAMILY"/>
    <property type="match status" value="1"/>
</dbReference>
<dbReference type="RefSeq" id="XP_001382533.2">
    <property type="nucleotide sequence ID" value="XM_001382496.1"/>
</dbReference>
<dbReference type="eggNOG" id="KOG0264">
    <property type="taxonomic scope" value="Eukaryota"/>
</dbReference>
<dbReference type="InterPro" id="IPR015943">
    <property type="entry name" value="WD40/YVTN_repeat-like_dom_sf"/>
</dbReference>
<dbReference type="PROSITE" id="PS50294">
    <property type="entry name" value="WD_REPEATS_REGION"/>
    <property type="match status" value="1"/>
</dbReference>
<dbReference type="GO" id="GO:0016740">
    <property type="term" value="F:transferase activity"/>
    <property type="evidence" value="ECO:0007669"/>
    <property type="project" value="UniProtKB-KW"/>
</dbReference>
<reference evidence="6 7" key="1">
    <citation type="journal article" date="2007" name="Nat. Biotechnol.">
        <title>Genome sequence of the lignocellulose-bioconverting and xylose-fermenting yeast Pichia stipitis.</title>
        <authorList>
            <person name="Jeffries T.W."/>
            <person name="Grigoriev I.V."/>
            <person name="Grimwood J."/>
            <person name="Laplaza J.M."/>
            <person name="Aerts A."/>
            <person name="Salamov A."/>
            <person name="Schmutz J."/>
            <person name="Lindquist E."/>
            <person name="Dehal P."/>
            <person name="Shapiro H."/>
            <person name="Jin Y.S."/>
            <person name="Passoth V."/>
            <person name="Richardson P.M."/>
        </authorList>
    </citation>
    <scope>NUCLEOTIDE SEQUENCE [LARGE SCALE GENOMIC DNA]</scope>
    <source>
        <strain evidence="7">ATCC 58785 / CBS 6054 / NBRC 10063 / NRRL Y-11545</strain>
    </source>
</reference>
<dbReference type="SUPFAM" id="SSF50978">
    <property type="entry name" value="WD40 repeat-like"/>
    <property type="match status" value="1"/>
</dbReference>
<feature type="non-terminal residue" evidence="6">
    <location>
        <position position="402"/>
    </location>
</feature>
<dbReference type="OMA" id="CEADWHP"/>
<feature type="domain" description="Histone-binding protein RBBP4-like N-terminal" evidence="5">
    <location>
        <begin position="28"/>
        <end position="98"/>
    </location>
</feature>
<evidence type="ECO:0000313" key="7">
    <source>
        <dbReference type="Proteomes" id="UP000002258"/>
    </source>
</evidence>
<protein>
    <submittedName>
        <fullName evidence="6">Subunit of histone acetyltransferase</fullName>
    </submittedName>
</protein>
<dbReference type="GO" id="GO:0006325">
    <property type="term" value="P:chromatin organization"/>
    <property type="evidence" value="ECO:0007669"/>
    <property type="project" value="UniProtKB-KW"/>
</dbReference>
<proteinExistence type="predicted"/>
<sequence length="402" mass="45673">MTITQKDLAVAEREIVEEHQLKEKVVNEEFKIWKKTVPLLYDTIHTYVLDYPSLAIKWLPDYTYSDNKNSVNVKFLIGTNTSHNSSNYLKLGSVNIPSTLAPDFSTVNPDVDSITVPSSVIEDTSDFRILSKWKQTSEINKLDISPNGKKVLSFNSDGVVHSYDLENNDVIDYKYHKSEGYALTWFGNDSFISGSNDSQIALWSLDKPSTPIQLFKSHNGAVNDISYNPNFVSIFGSVSDDSSTQFHDSRASGDNPVIKQENQHIQMAISVHPEIETLYATGGKDNVVSLYDIRNYKIPLRKFFGHNDSVAGIKWDVEDPRTLISWSLDKRIITWDLKDLEEEYAYPDGNENSRRRAAVKIDPCLRFIHGGHTNRVNDFDVHPKIRSLYASVGDDNLLEVWK</sequence>
<dbReference type="Pfam" id="PF12265">
    <property type="entry name" value="CAF1C_H4-bd"/>
    <property type="match status" value="1"/>
</dbReference>
<evidence type="ECO:0000256" key="1">
    <source>
        <dbReference type="ARBA" id="ARBA00022574"/>
    </source>
</evidence>
<evidence type="ECO:0000313" key="6">
    <source>
        <dbReference type="EMBL" id="ABN64504.2"/>
    </source>
</evidence>
<dbReference type="SMART" id="SM00320">
    <property type="entry name" value="WD40"/>
    <property type="match status" value="6"/>
</dbReference>
<keyword evidence="6" id="KW-0808">Transferase</keyword>